<dbReference type="EMBL" id="MSCH01000003">
    <property type="protein sequence ID" value="PQJ54150.1"/>
    <property type="molecule type" value="Genomic_DNA"/>
</dbReference>
<organism evidence="1 2">
    <name type="scientific">Psychrosphaera saromensis</name>
    <dbReference type="NCBI Taxonomy" id="716813"/>
    <lineage>
        <taxon>Bacteria</taxon>
        <taxon>Pseudomonadati</taxon>
        <taxon>Pseudomonadota</taxon>
        <taxon>Gammaproteobacteria</taxon>
        <taxon>Alteromonadales</taxon>
        <taxon>Pseudoalteromonadaceae</taxon>
        <taxon>Psychrosphaera</taxon>
    </lineage>
</organism>
<reference evidence="1 2" key="1">
    <citation type="submission" date="2016-12" db="EMBL/GenBank/DDBJ databases">
        <title>Diversity of luminous bacteria.</title>
        <authorList>
            <person name="Yoshizawa S."/>
            <person name="Kogure K."/>
        </authorList>
    </citation>
    <scope>NUCLEOTIDE SEQUENCE [LARGE SCALE GENOMIC DNA]</scope>
    <source>
        <strain evidence="1 2">SA4-48</strain>
    </source>
</reference>
<gene>
    <name evidence="1" type="ORF">BTO11_11155</name>
</gene>
<proteinExistence type="predicted"/>
<sequence length="136" mass="15573">MIVQHIIEDLESVLTSTPEASSFEVAFASYIDDDFEQIEFKSIEAFNWDEDEEFFLVPTGIAKYYNLEENVYSAETFLNQLKNIENTSVLNFVTFARARTKIAKDGSVASLNSPLWGTGIHKTEKLVYFYHGKQPE</sequence>
<comment type="caution">
    <text evidence="1">The sequence shown here is derived from an EMBL/GenBank/DDBJ whole genome shotgun (WGS) entry which is preliminary data.</text>
</comment>
<dbReference type="RefSeq" id="WP_105052662.1">
    <property type="nucleotide sequence ID" value="NZ_BMYG01000006.1"/>
</dbReference>
<dbReference type="OrthoDB" id="6400567at2"/>
<dbReference type="Proteomes" id="UP000239007">
    <property type="component" value="Unassembled WGS sequence"/>
</dbReference>
<evidence type="ECO:0000313" key="2">
    <source>
        <dbReference type="Proteomes" id="UP000239007"/>
    </source>
</evidence>
<name>A0A2S7UY14_9GAMM</name>
<accession>A0A2S7UY14</accession>
<keyword evidence="2" id="KW-1185">Reference proteome</keyword>
<evidence type="ECO:0000313" key="1">
    <source>
        <dbReference type="EMBL" id="PQJ54150.1"/>
    </source>
</evidence>
<protein>
    <submittedName>
        <fullName evidence="1">Uncharacterized protein</fullName>
    </submittedName>
</protein>
<dbReference type="AlphaFoldDB" id="A0A2S7UY14"/>